<name>A0A3B0TP23_9ZZZZ</name>
<gene>
    <name evidence="1" type="ORF">MNBD_ALPHA11-863</name>
</gene>
<dbReference type="AlphaFoldDB" id="A0A3B0TP23"/>
<proteinExistence type="predicted"/>
<accession>A0A3B0TP23</accession>
<sequence>MFESRKILVWLPLHKISKNPVIWQQRDISRWQNFIVIAKLLNFFDLANFENLQNL</sequence>
<organism evidence="1">
    <name type="scientific">hydrothermal vent metagenome</name>
    <dbReference type="NCBI Taxonomy" id="652676"/>
    <lineage>
        <taxon>unclassified sequences</taxon>
        <taxon>metagenomes</taxon>
        <taxon>ecological metagenomes</taxon>
    </lineage>
</organism>
<protein>
    <submittedName>
        <fullName evidence="1">Uncharacterized protein</fullName>
    </submittedName>
</protein>
<reference evidence="1" key="1">
    <citation type="submission" date="2018-06" db="EMBL/GenBank/DDBJ databases">
        <authorList>
            <person name="Zhirakovskaya E."/>
        </authorList>
    </citation>
    <scope>NUCLEOTIDE SEQUENCE</scope>
</reference>
<evidence type="ECO:0000313" key="1">
    <source>
        <dbReference type="EMBL" id="VAW16192.1"/>
    </source>
</evidence>
<dbReference type="EMBL" id="UOEQ01000092">
    <property type="protein sequence ID" value="VAW16192.1"/>
    <property type="molecule type" value="Genomic_DNA"/>
</dbReference>